<dbReference type="Proteomes" id="UP000724149">
    <property type="component" value="Unassembled WGS sequence"/>
</dbReference>
<reference evidence="2 3" key="1">
    <citation type="journal article" date="2021" name="Sci. Rep.">
        <title>The distribution of antibiotic resistance genes in chicken gut microbiota commensals.</title>
        <authorList>
            <person name="Juricova H."/>
            <person name="Matiasovicova J."/>
            <person name="Kubasova T."/>
            <person name="Cejkova D."/>
            <person name="Rychlik I."/>
        </authorList>
    </citation>
    <scope>NUCLEOTIDE SEQUENCE [LARGE SCALE GENOMIC DNA]</scope>
    <source>
        <strain evidence="2 3">An564</strain>
    </source>
</reference>
<proteinExistence type="predicted"/>
<keyword evidence="1" id="KW-0812">Transmembrane</keyword>
<evidence type="ECO:0000256" key="1">
    <source>
        <dbReference type="SAM" id="Phobius"/>
    </source>
</evidence>
<evidence type="ECO:0000313" key="3">
    <source>
        <dbReference type="Proteomes" id="UP000724149"/>
    </source>
</evidence>
<feature type="transmembrane region" description="Helical" evidence="1">
    <location>
        <begin position="46"/>
        <end position="64"/>
    </location>
</feature>
<dbReference type="RefSeq" id="WP_204720441.1">
    <property type="nucleotide sequence ID" value="NZ_JACSNR010000004.1"/>
</dbReference>
<comment type="caution">
    <text evidence="2">The sequence shown here is derived from an EMBL/GenBank/DDBJ whole genome shotgun (WGS) entry which is preliminary data.</text>
</comment>
<protein>
    <submittedName>
        <fullName evidence="2">Uncharacterized protein</fullName>
    </submittedName>
</protein>
<keyword evidence="1" id="KW-1133">Transmembrane helix</keyword>
<dbReference type="EMBL" id="JACSNR010000004">
    <property type="protein sequence ID" value="MBM6923164.1"/>
    <property type="molecule type" value="Genomic_DNA"/>
</dbReference>
<gene>
    <name evidence="2" type="ORF">H9X81_05595</name>
</gene>
<accession>A0ABS2GN80</accession>
<evidence type="ECO:0000313" key="2">
    <source>
        <dbReference type="EMBL" id="MBM6923164.1"/>
    </source>
</evidence>
<sequence length="71" mass="7652">MKKLLLGLGMLLSGTVGFTGWCMAVVMKVEPGARSRIFGCLYGMDWLPVLFFAAMAAAGLVLAVREARRDS</sequence>
<keyword evidence="3" id="KW-1185">Reference proteome</keyword>
<keyword evidence="1" id="KW-0472">Membrane</keyword>
<name>A0ABS2GN80_9FIRM</name>
<organism evidence="2 3">
    <name type="scientific">Hydrogenoanaerobacterium saccharovorans</name>
    <dbReference type="NCBI Taxonomy" id="474960"/>
    <lineage>
        <taxon>Bacteria</taxon>
        <taxon>Bacillati</taxon>
        <taxon>Bacillota</taxon>
        <taxon>Clostridia</taxon>
        <taxon>Eubacteriales</taxon>
        <taxon>Oscillospiraceae</taxon>
        <taxon>Hydrogenoanaerobacterium</taxon>
    </lineage>
</organism>